<dbReference type="GO" id="GO:0004360">
    <property type="term" value="F:glutamine-fructose-6-phosphate transaminase (isomerizing) activity"/>
    <property type="evidence" value="ECO:0007669"/>
    <property type="project" value="TreeGrafter"/>
</dbReference>
<evidence type="ECO:0000313" key="4">
    <source>
        <dbReference type="Proteomes" id="UP000240880"/>
    </source>
</evidence>
<sequence length="357" mass="39226">MSTQPKAERSSHPFLTYEMIMRIPDALGFTLDALESVAIPQRKRMVFTGCGTAYHAAALGAWLTCFASKSFPASSVQALELVGAPWIVDSSCVTLGISHSGITKTTVDALRIARANGSATIGVTHFKERPIHTVCDNTFVVGGQPDLSRCHTKAYVASALAAYLLGLHFVNAHVTKLEELRNLPKLASSVILPKKCEEIALNFREFTRMVVVGGGANEFTAHETALKLMESSFIAAQGFELEQAIHGPFVSFDKNTLLIVISPKDRFHSRACDLLRAAKRVGASTFSIITKGDDVLSDYYIEIPEVPEDITPFIAIIPLYLFSYYSSVVRGHNPDLIRYDEQNYWSAREIVFPPGTH</sequence>
<evidence type="ECO:0000256" key="1">
    <source>
        <dbReference type="ARBA" id="ARBA00022737"/>
    </source>
</evidence>
<dbReference type="SUPFAM" id="SSF53697">
    <property type="entry name" value="SIS domain"/>
    <property type="match status" value="1"/>
</dbReference>
<dbReference type="GO" id="GO:0006002">
    <property type="term" value="P:fructose 6-phosphate metabolic process"/>
    <property type="evidence" value="ECO:0007669"/>
    <property type="project" value="TreeGrafter"/>
</dbReference>
<dbReference type="InterPro" id="IPR046348">
    <property type="entry name" value="SIS_dom_sf"/>
</dbReference>
<dbReference type="PANTHER" id="PTHR10937:SF0">
    <property type="entry name" value="GLUTAMINE--FRUCTOSE-6-PHOSPHATE TRANSAMINASE (ISOMERIZING)"/>
    <property type="match status" value="1"/>
</dbReference>
<dbReference type="InterPro" id="IPR001347">
    <property type="entry name" value="SIS_dom"/>
</dbReference>
<dbReference type="EMBL" id="NEXC01000004">
    <property type="protein sequence ID" value="PSN84342.1"/>
    <property type="molecule type" value="Genomic_DNA"/>
</dbReference>
<dbReference type="CDD" id="cd05009">
    <property type="entry name" value="SIS_GlmS_GlmD_2"/>
    <property type="match status" value="1"/>
</dbReference>
<name>A0A2R6AD76_9ARCH</name>
<reference evidence="3 4" key="1">
    <citation type="submission" date="2017-04" db="EMBL/GenBank/DDBJ databases">
        <title>Novel microbial lineages endemic to geothermal iron-oxide mats fill important gaps in the evolutionary history of Archaea.</title>
        <authorList>
            <person name="Jay Z.J."/>
            <person name="Beam J.P."/>
            <person name="Dlakic M."/>
            <person name="Rusch D.B."/>
            <person name="Kozubal M.A."/>
            <person name="Inskeep W.P."/>
        </authorList>
    </citation>
    <scope>NUCLEOTIDE SEQUENCE [LARGE SCALE GENOMIC DNA]</scope>
    <source>
        <strain evidence="3">OSP_D</strain>
    </source>
</reference>
<evidence type="ECO:0000259" key="2">
    <source>
        <dbReference type="PROSITE" id="PS51464"/>
    </source>
</evidence>
<keyword evidence="1" id="KW-0677">Repeat</keyword>
<dbReference type="CDD" id="cd05008">
    <property type="entry name" value="SIS_GlmS_GlmD_1"/>
    <property type="match status" value="1"/>
</dbReference>
<dbReference type="Gene3D" id="3.40.50.10490">
    <property type="entry name" value="Glucose-6-phosphate isomerase like protein, domain 1"/>
    <property type="match status" value="2"/>
</dbReference>
<comment type="caution">
    <text evidence="3">The sequence shown here is derived from an EMBL/GenBank/DDBJ whole genome shotgun (WGS) entry which is preliminary data.</text>
</comment>
<dbReference type="PANTHER" id="PTHR10937">
    <property type="entry name" value="GLUCOSAMINE--FRUCTOSE-6-PHOSPHATE AMINOTRANSFERASE, ISOMERIZING"/>
    <property type="match status" value="1"/>
</dbReference>
<dbReference type="GO" id="GO:0097367">
    <property type="term" value="F:carbohydrate derivative binding"/>
    <property type="evidence" value="ECO:0007669"/>
    <property type="project" value="InterPro"/>
</dbReference>
<dbReference type="InterPro" id="IPR035490">
    <property type="entry name" value="GlmS/FrlB_SIS"/>
</dbReference>
<gene>
    <name evidence="3" type="ORF">B9Q01_01270</name>
</gene>
<dbReference type="Pfam" id="PF01380">
    <property type="entry name" value="SIS"/>
    <property type="match status" value="2"/>
</dbReference>
<dbReference type="AlphaFoldDB" id="A0A2R6AD76"/>
<dbReference type="InterPro" id="IPR035466">
    <property type="entry name" value="GlmS/AgaS_SIS"/>
</dbReference>
<proteinExistence type="predicted"/>
<dbReference type="PROSITE" id="PS51464">
    <property type="entry name" value="SIS"/>
    <property type="match status" value="2"/>
</dbReference>
<accession>A0A2R6AD76</accession>
<dbReference type="GO" id="GO:0006487">
    <property type="term" value="P:protein N-linked glycosylation"/>
    <property type="evidence" value="ECO:0007669"/>
    <property type="project" value="TreeGrafter"/>
</dbReference>
<dbReference type="GO" id="GO:0006047">
    <property type="term" value="P:UDP-N-acetylglucosamine metabolic process"/>
    <property type="evidence" value="ECO:0007669"/>
    <property type="project" value="TreeGrafter"/>
</dbReference>
<feature type="domain" description="SIS" evidence="2">
    <location>
        <begin position="33"/>
        <end position="183"/>
    </location>
</feature>
<dbReference type="Proteomes" id="UP000240880">
    <property type="component" value="Unassembled WGS sequence"/>
</dbReference>
<evidence type="ECO:0000313" key="3">
    <source>
        <dbReference type="EMBL" id="PSN84342.1"/>
    </source>
</evidence>
<organism evidence="3 4">
    <name type="scientific">Candidatus Marsarchaeota G1 archaeon OSP_D</name>
    <dbReference type="NCBI Taxonomy" id="1978155"/>
    <lineage>
        <taxon>Archaea</taxon>
        <taxon>Candidatus Marsarchaeota</taxon>
        <taxon>Candidatus Marsarchaeota group 1</taxon>
    </lineage>
</organism>
<feature type="domain" description="SIS" evidence="2">
    <location>
        <begin position="199"/>
        <end position="337"/>
    </location>
</feature>
<protein>
    <recommendedName>
        <fullName evidence="2">SIS domain-containing protein</fullName>
    </recommendedName>
</protein>